<dbReference type="PANTHER" id="PTHR12640:SF0">
    <property type="entry name" value="DOLICHYL-DIPHOSPHOOLIGOSACCHARIDE--PROTEIN GLYCOSYLTRANSFERASE SUBUNIT 2"/>
    <property type="match status" value="1"/>
</dbReference>
<dbReference type="UniPathway" id="UPA00378"/>
<dbReference type="KEGG" id="cot:CORT_0B10080"/>
<evidence type="ECO:0000256" key="6">
    <source>
        <dbReference type="ARBA" id="ARBA00023136"/>
    </source>
</evidence>
<feature type="domain" description="Ribophorin II C-terminal" evidence="9">
    <location>
        <begin position="165"/>
        <end position="271"/>
    </location>
</feature>
<evidence type="ECO:0000256" key="3">
    <source>
        <dbReference type="ARBA" id="ARBA00022729"/>
    </source>
</evidence>
<feature type="transmembrane region" description="Helical" evidence="7">
    <location>
        <begin position="175"/>
        <end position="204"/>
    </location>
</feature>
<dbReference type="GO" id="GO:0008250">
    <property type="term" value="C:oligosaccharyltransferase complex"/>
    <property type="evidence" value="ECO:0007669"/>
    <property type="project" value="InterPro"/>
</dbReference>
<accession>H8X1Z1</accession>
<keyword evidence="3 8" id="KW-0732">Signal</keyword>
<keyword evidence="4" id="KW-0256">Endoplasmic reticulum</keyword>
<evidence type="ECO:0000313" key="11">
    <source>
        <dbReference type="Proteomes" id="UP000005018"/>
    </source>
</evidence>
<dbReference type="HOGENOM" id="CLU_079423_1_0_1"/>
<dbReference type="Pfam" id="PF25147">
    <property type="entry name" value="Ribophorin_II_C"/>
    <property type="match status" value="1"/>
</dbReference>
<evidence type="ECO:0000256" key="2">
    <source>
        <dbReference type="ARBA" id="ARBA00022692"/>
    </source>
</evidence>
<reference evidence="10 11" key="1">
    <citation type="journal article" date="2012" name="PLoS ONE">
        <title>Sequence and analysis of the genome of the pathogenic yeast Candida orthopsilosis.</title>
        <authorList>
            <person name="Riccombeni A."/>
            <person name="Vidanes G."/>
            <person name="Proux-Wera E."/>
            <person name="Wolfe K.H."/>
            <person name="Butler G."/>
        </authorList>
    </citation>
    <scope>NUCLEOTIDE SEQUENCE [LARGE SCALE GENOMIC DNA]</scope>
    <source>
        <strain evidence="10 11">Co 90-125</strain>
    </source>
</reference>
<dbReference type="RefSeq" id="XP_003868147.1">
    <property type="nucleotide sequence ID" value="XM_003868099.1"/>
</dbReference>
<comment type="subcellular location">
    <subcellularLocation>
        <location evidence="1">Endoplasmic reticulum membrane</location>
        <topology evidence="1">Multi-pass membrane protein</topology>
    </subcellularLocation>
</comment>
<evidence type="ECO:0000256" key="5">
    <source>
        <dbReference type="ARBA" id="ARBA00022989"/>
    </source>
</evidence>
<evidence type="ECO:0000313" key="10">
    <source>
        <dbReference type="EMBL" id="CCG22712.1"/>
    </source>
</evidence>
<keyword evidence="2 7" id="KW-0812">Transmembrane</keyword>
<proteinExistence type="predicted"/>
<protein>
    <submittedName>
        <fullName evidence="10">Swp1 protein</fullName>
    </submittedName>
</protein>
<dbReference type="InterPro" id="IPR056790">
    <property type="entry name" value="Ribophorin_II_C"/>
</dbReference>
<dbReference type="AlphaFoldDB" id="H8X1Z1"/>
<dbReference type="InterPro" id="IPR008814">
    <property type="entry name" value="Swp1"/>
</dbReference>
<feature type="chain" id="PRO_5041323865" evidence="8">
    <location>
        <begin position="21"/>
        <end position="276"/>
    </location>
</feature>
<dbReference type="GO" id="GO:0006487">
    <property type="term" value="P:protein N-linked glycosylation"/>
    <property type="evidence" value="ECO:0007669"/>
    <property type="project" value="TreeGrafter"/>
</dbReference>
<feature type="transmembrane region" description="Helical" evidence="7">
    <location>
        <begin position="246"/>
        <end position="268"/>
    </location>
</feature>
<feature type="signal peptide" evidence="8">
    <location>
        <begin position="1"/>
        <end position="20"/>
    </location>
</feature>
<evidence type="ECO:0000256" key="1">
    <source>
        <dbReference type="ARBA" id="ARBA00004477"/>
    </source>
</evidence>
<keyword evidence="11" id="KW-1185">Reference proteome</keyword>
<evidence type="ECO:0000256" key="7">
    <source>
        <dbReference type="SAM" id="Phobius"/>
    </source>
</evidence>
<dbReference type="eggNOG" id="KOG2447">
    <property type="taxonomic scope" value="Eukaryota"/>
</dbReference>
<evidence type="ECO:0000256" key="4">
    <source>
        <dbReference type="ARBA" id="ARBA00022824"/>
    </source>
</evidence>
<evidence type="ECO:0000259" key="9">
    <source>
        <dbReference type="Pfam" id="PF25147"/>
    </source>
</evidence>
<keyword evidence="6 7" id="KW-0472">Membrane</keyword>
<keyword evidence="5 7" id="KW-1133">Transmembrane helix</keyword>
<sequence>MRFTSTVSVLTLAMSALSHGALIGTISSSGKTVHFGEIETQEIKVLPIESTKDVIDIRLKNDDLDGQPGQIMLSLSDAHKSSVATHYVPSVKGSNIKYSIKASSIPDVLLSKNQLTLGLVIADATGKFNLVKRLVDIKPSSELKKPAKQERRFEFGIQPEIHHIFKEDAKTVNPIIPIAFIAIALATFLALLGSWVGFIGLNDLFKTVKSTSGGQLLQNVSFLITLIGFEFNFFKYYLGQSIFTTMFYSFILSLSGVYFGSGVLRYLAQNRTLGKQ</sequence>
<dbReference type="GeneID" id="14538963"/>
<dbReference type="Proteomes" id="UP000005018">
    <property type="component" value="Chromosome 2"/>
</dbReference>
<dbReference type="OrthoDB" id="432292at2759"/>
<dbReference type="PANTHER" id="PTHR12640">
    <property type="entry name" value="RIBOPHORIN II"/>
    <property type="match status" value="1"/>
</dbReference>
<name>H8X1Z1_CANO9</name>
<evidence type="ECO:0000256" key="8">
    <source>
        <dbReference type="SAM" id="SignalP"/>
    </source>
</evidence>
<dbReference type="EMBL" id="HE681720">
    <property type="protein sequence ID" value="CCG22712.1"/>
    <property type="molecule type" value="Genomic_DNA"/>
</dbReference>
<gene>
    <name evidence="10" type="ORF">CORT_0B10080</name>
</gene>
<organism evidence="10 11">
    <name type="scientific">Candida orthopsilosis (strain 90-125)</name>
    <name type="common">Yeast</name>
    <dbReference type="NCBI Taxonomy" id="1136231"/>
    <lineage>
        <taxon>Eukaryota</taxon>
        <taxon>Fungi</taxon>
        <taxon>Dikarya</taxon>
        <taxon>Ascomycota</taxon>
        <taxon>Saccharomycotina</taxon>
        <taxon>Pichiomycetes</taxon>
        <taxon>Debaryomycetaceae</taxon>
        <taxon>Candida/Lodderomyces clade</taxon>
        <taxon>Candida</taxon>
    </lineage>
</organism>